<gene>
    <name evidence="1" type="ORF">CLG_0033</name>
</gene>
<dbReference type="EMBL" id="CP001659">
    <property type="protein sequence ID" value="ACT33650.1"/>
    <property type="molecule type" value="Genomic_DNA"/>
</dbReference>
<sequence>MKNNDYFVEIFTKSKETICEKFIEEIEESLEKAIKEEGKNYTFMDVTLVDDMILDKLINTLIKSNFTAFTKINKFQEPVKKEDTGEFIYKKMLYVQLNMNS</sequence>
<dbReference type="AlphaFoldDB" id="A0A9N7B3V9"/>
<evidence type="ECO:0000313" key="2">
    <source>
        <dbReference type="Proteomes" id="UP000006160"/>
    </source>
</evidence>
<name>A0A9N7B3V9_CLOBO</name>
<reference evidence="1 2" key="1">
    <citation type="submission" date="2009-06" db="EMBL/GenBank/DDBJ databases">
        <authorList>
            <person name="Shrivastava S."/>
            <person name="Brinkac L.B."/>
            <person name="Brown J.L."/>
            <person name="Bruce D.B."/>
            <person name="Detter C."/>
            <person name="Green L.D."/>
            <person name="Munk C.A."/>
            <person name="Rogers Y.C."/>
            <person name="Tapia R."/>
            <person name="Saunders E.S."/>
            <person name="Sims D.R."/>
            <person name="Smith L.A."/>
            <person name="Smith T.J."/>
            <person name="Sutton G."/>
            <person name="Brettin T."/>
        </authorList>
    </citation>
    <scope>NUCLEOTIDE SEQUENCE [LARGE SCALE GENOMIC DNA]</scope>
    <source>
        <strain evidence="2">D str. 1873</strain>
        <plasmid evidence="1 2">pCLG1</plasmid>
    </source>
</reference>
<accession>A0A9N7B3V9</accession>
<evidence type="ECO:0000313" key="1">
    <source>
        <dbReference type="EMBL" id="ACT33650.1"/>
    </source>
</evidence>
<dbReference type="RefSeq" id="WP_012669515.1">
    <property type="nucleotide sequence ID" value="NC_012946.1"/>
</dbReference>
<geneLocation type="plasmid" evidence="1 2">
    <name>pCLG1</name>
</geneLocation>
<proteinExistence type="predicted"/>
<protein>
    <submittedName>
        <fullName evidence="1">Uncharacterized protein</fullName>
    </submittedName>
</protein>
<organism evidence="1 2">
    <name type="scientific">Clostridium botulinum D str. 1873</name>
    <dbReference type="NCBI Taxonomy" id="592027"/>
    <lineage>
        <taxon>Bacteria</taxon>
        <taxon>Bacillati</taxon>
        <taxon>Bacillota</taxon>
        <taxon>Clostridia</taxon>
        <taxon>Eubacteriales</taxon>
        <taxon>Clostridiaceae</taxon>
        <taxon>Clostridium</taxon>
    </lineage>
</organism>
<dbReference type="Proteomes" id="UP000006160">
    <property type="component" value="Plasmid pCLG1"/>
</dbReference>
<keyword evidence="1" id="KW-0614">Plasmid</keyword>